<proteinExistence type="predicted"/>
<dbReference type="InterPro" id="IPR036390">
    <property type="entry name" value="WH_DNA-bd_sf"/>
</dbReference>
<dbReference type="InterPro" id="IPR029016">
    <property type="entry name" value="GAF-like_dom_sf"/>
</dbReference>
<dbReference type="CDD" id="cd00090">
    <property type="entry name" value="HTH_ARSR"/>
    <property type="match status" value="1"/>
</dbReference>
<dbReference type="PANTHER" id="PTHR30136:SF24">
    <property type="entry name" value="HTH-TYPE TRANSCRIPTIONAL REPRESSOR ALLR"/>
    <property type="match status" value="1"/>
</dbReference>
<dbReference type="RefSeq" id="WP_308126870.1">
    <property type="nucleotide sequence ID" value="NZ_JAHKRM010000004.1"/>
</dbReference>
<feature type="domain" description="IclR-ED" evidence="6">
    <location>
        <begin position="68"/>
        <end position="315"/>
    </location>
</feature>
<evidence type="ECO:0000313" key="7">
    <source>
        <dbReference type="EMBL" id="MFD1544013.1"/>
    </source>
</evidence>
<comment type="caution">
    <text evidence="7">The sequence shown here is derived from an EMBL/GenBank/DDBJ whole genome shotgun (WGS) entry which is preliminary data.</text>
</comment>
<dbReference type="Pfam" id="PF09339">
    <property type="entry name" value="HTH_IclR"/>
    <property type="match status" value="1"/>
</dbReference>
<evidence type="ECO:0000256" key="3">
    <source>
        <dbReference type="ARBA" id="ARBA00023163"/>
    </source>
</evidence>
<dbReference type="Pfam" id="PF01614">
    <property type="entry name" value="IclR_C"/>
    <property type="match status" value="2"/>
</dbReference>
<evidence type="ECO:0000256" key="4">
    <source>
        <dbReference type="SAM" id="MobiDB-lite"/>
    </source>
</evidence>
<dbReference type="Proteomes" id="UP001597097">
    <property type="component" value="Unassembled WGS sequence"/>
</dbReference>
<evidence type="ECO:0000313" key="8">
    <source>
        <dbReference type="Proteomes" id="UP001597097"/>
    </source>
</evidence>
<organism evidence="7 8">
    <name type="scientific">Nonomuraea guangzhouensis</name>
    <dbReference type="NCBI Taxonomy" id="1291555"/>
    <lineage>
        <taxon>Bacteria</taxon>
        <taxon>Bacillati</taxon>
        <taxon>Actinomycetota</taxon>
        <taxon>Actinomycetes</taxon>
        <taxon>Streptosporangiales</taxon>
        <taxon>Streptosporangiaceae</taxon>
        <taxon>Nonomuraea</taxon>
    </lineage>
</organism>
<keyword evidence="1" id="KW-0805">Transcription regulation</keyword>
<sequence>MGETIQSVERAAGILRLLASGPRELGVAELARAMGLPKGTLHGILRTLVHVGFVEQDAATGRYRLGGTLLHLGSSYLDVNVLRTRSLNWADALAGRSRESVWIGTAHEGGVLVVHHVFRPDDSMQVLQVGTLLPAHATALGKVLLAYDPYGDAGAAFDAPSGPTSHASGPTSHASGPTSHASGTAPHASGTAPHASGTTPHATAATSHSAATAAHGDEPGAEGLPAFTPRTITGADDLAKELELVRGRGWACDVEELVEGEVSIAAPIRDGRGVTVGAIGVRGAVERLADDGEPRITIVSYVRDAARAITRDLSR</sequence>
<evidence type="ECO:0000256" key="2">
    <source>
        <dbReference type="ARBA" id="ARBA00023125"/>
    </source>
</evidence>
<keyword evidence="3" id="KW-0804">Transcription</keyword>
<gene>
    <name evidence="7" type="ORF">ACFSJ0_43715</name>
</gene>
<dbReference type="PANTHER" id="PTHR30136">
    <property type="entry name" value="HELIX-TURN-HELIX TRANSCRIPTIONAL REGULATOR, ICLR FAMILY"/>
    <property type="match status" value="1"/>
</dbReference>
<reference evidence="8" key="1">
    <citation type="journal article" date="2019" name="Int. J. Syst. Evol. Microbiol.">
        <title>The Global Catalogue of Microorganisms (GCM) 10K type strain sequencing project: providing services to taxonomists for standard genome sequencing and annotation.</title>
        <authorList>
            <consortium name="The Broad Institute Genomics Platform"/>
            <consortium name="The Broad Institute Genome Sequencing Center for Infectious Disease"/>
            <person name="Wu L."/>
            <person name="Ma J."/>
        </authorList>
    </citation>
    <scope>NUCLEOTIDE SEQUENCE [LARGE SCALE GENOMIC DNA]</scope>
    <source>
        <strain evidence="8">CGMCC 1.15399</strain>
    </source>
</reference>
<feature type="region of interest" description="Disordered" evidence="4">
    <location>
        <begin position="158"/>
        <end position="230"/>
    </location>
</feature>
<feature type="domain" description="HTH iclR-type" evidence="5">
    <location>
        <begin position="5"/>
        <end position="67"/>
    </location>
</feature>
<dbReference type="Gene3D" id="3.30.450.40">
    <property type="match status" value="2"/>
</dbReference>
<evidence type="ECO:0000259" key="6">
    <source>
        <dbReference type="PROSITE" id="PS51078"/>
    </source>
</evidence>
<dbReference type="SMART" id="SM00346">
    <property type="entry name" value="HTH_ICLR"/>
    <property type="match status" value="1"/>
</dbReference>
<dbReference type="InterPro" id="IPR014757">
    <property type="entry name" value="Tscrpt_reg_IclR_C"/>
</dbReference>
<dbReference type="SUPFAM" id="SSF46785">
    <property type="entry name" value="Winged helix' DNA-binding domain"/>
    <property type="match status" value="1"/>
</dbReference>
<name>A0ABW4GMJ4_9ACTN</name>
<keyword evidence="8" id="KW-1185">Reference proteome</keyword>
<dbReference type="EMBL" id="JBHUCM010000043">
    <property type="protein sequence ID" value="MFD1544013.1"/>
    <property type="molecule type" value="Genomic_DNA"/>
</dbReference>
<feature type="compositionally biased region" description="Low complexity" evidence="4">
    <location>
        <begin position="191"/>
        <end position="214"/>
    </location>
</feature>
<dbReference type="InterPro" id="IPR011991">
    <property type="entry name" value="ArsR-like_HTH"/>
</dbReference>
<dbReference type="Gene3D" id="1.10.10.10">
    <property type="entry name" value="Winged helix-like DNA-binding domain superfamily/Winged helix DNA-binding domain"/>
    <property type="match status" value="1"/>
</dbReference>
<evidence type="ECO:0000256" key="1">
    <source>
        <dbReference type="ARBA" id="ARBA00023015"/>
    </source>
</evidence>
<dbReference type="PROSITE" id="PS51078">
    <property type="entry name" value="ICLR_ED"/>
    <property type="match status" value="1"/>
</dbReference>
<keyword evidence="2" id="KW-0238">DNA-binding</keyword>
<dbReference type="InterPro" id="IPR050707">
    <property type="entry name" value="HTH_MetabolicPath_Reg"/>
</dbReference>
<evidence type="ECO:0000259" key="5">
    <source>
        <dbReference type="PROSITE" id="PS51077"/>
    </source>
</evidence>
<feature type="compositionally biased region" description="Polar residues" evidence="4">
    <location>
        <begin position="162"/>
        <end position="182"/>
    </location>
</feature>
<dbReference type="PROSITE" id="PS51077">
    <property type="entry name" value="HTH_ICLR"/>
    <property type="match status" value="1"/>
</dbReference>
<protein>
    <submittedName>
        <fullName evidence="7">IclR family transcriptional regulator</fullName>
    </submittedName>
</protein>
<dbReference type="SUPFAM" id="SSF55781">
    <property type="entry name" value="GAF domain-like"/>
    <property type="match status" value="2"/>
</dbReference>
<dbReference type="InterPro" id="IPR005471">
    <property type="entry name" value="Tscrpt_reg_IclR_N"/>
</dbReference>
<accession>A0ABW4GMJ4</accession>
<dbReference type="InterPro" id="IPR036388">
    <property type="entry name" value="WH-like_DNA-bd_sf"/>
</dbReference>